<accession>A0ACA9PV55</accession>
<feature type="non-terminal residue" evidence="1">
    <location>
        <position position="102"/>
    </location>
</feature>
<organism evidence="1 2">
    <name type="scientific">Scutellospora calospora</name>
    <dbReference type="NCBI Taxonomy" id="85575"/>
    <lineage>
        <taxon>Eukaryota</taxon>
        <taxon>Fungi</taxon>
        <taxon>Fungi incertae sedis</taxon>
        <taxon>Mucoromycota</taxon>
        <taxon>Glomeromycotina</taxon>
        <taxon>Glomeromycetes</taxon>
        <taxon>Diversisporales</taxon>
        <taxon>Gigasporaceae</taxon>
        <taxon>Scutellospora</taxon>
    </lineage>
</organism>
<dbReference type="EMBL" id="CAJVPM010046567">
    <property type="protein sequence ID" value="CAG8719054.1"/>
    <property type="molecule type" value="Genomic_DNA"/>
</dbReference>
<comment type="caution">
    <text evidence="1">The sequence shown here is derived from an EMBL/GenBank/DDBJ whole genome shotgun (WGS) entry which is preliminary data.</text>
</comment>
<gene>
    <name evidence="1" type="ORF">SCALOS_LOCUS11190</name>
</gene>
<keyword evidence="2" id="KW-1185">Reference proteome</keyword>
<proteinExistence type="predicted"/>
<evidence type="ECO:0000313" key="1">
    <source>
        <dbReference type="EMBL" id="CAG8719054.1"/>
    </source>
</evidence>
<dbReference type="Proteomes" id="UP000789860">
    <property type="component" value="Unassembled WGS sequence"/>
</dbReference>
<protein>
    <submittedName>
        <fullName evidence="1">407_t:CDS:1</fullName>
    </submittedName>
</protein>
<evidence type="ECO:0000313" key="2">
    <source>
        <dbReference type="Proteomes" id="UP000789860"/>
    </source>
</evidence>
<reference evidence="1" key="1">
    <citation type="submission" date="2021-06" db="EMBL/GenBank/DDBJ databases">
        <authorList>
            <person name="Kallberg Y."/>
            <person name="Tangrot J."/>
            <person name="Rosling A."/>
        </authorList>
    </citation>
    <scope>NUCLEOTIDE SEQUENCE</scope>
    <source>
        <strain evidence="1">AU212A</strain>
    </source>
</reference>
<feature type="non-terminal residue" evidence="1">
    <location>
        <position position="1"/>
    </location>
</feature>
<name>A0ACA9PV55_9GLOM</name>
<sequence length="102" mass="11812">SISFSDFLRDEDNSYINDISEATARRGRVRAVLKEVNKAEGPKDYLKVMQTVDDYLPYLLAIVDCLEGETSWRCTLSDSMVLKKKRVECRGIYYELIFTLMT</sequence>